<evidence type="ECO:0000313" key="5">
    <source>
        <dbReference type="Proteomes" id="UP000319671"/>
    </source>
</evidence>
<name>A0A561DRZ4_9BACI</name>
<dbReference type="CDD" id="cd01448">
    <property type="entry name" value="TST_Repeat_1"/>
    <property type="match status" value="1"/>
</dbReference>
<evidence type="ECO:0000259" key="3">
    <source>
        <dbReference type="PROSITE" id="PS50206"/>
    </source>
</evidence>
<evidence type="ECO:0000313" key="4">
    <source>
        <dbReference type="EMBL" id="TWE06127.1"/>
    </source>
</evidence>
<dbReference type="EMBL" id="VIVN01000002">
    <property type="protein sequence ID" value="TWE06127.1"/>
    <property type="molecule type" value="Genomic_DNA"/>
</dbReference>
<protein>
    <submittedName>
        <fullName evidence="4">Thiosulfate/3-mercaptopyruvate sulfurtransferase</fullName>
    </submittedName>
</protein>
<dbReference type="Proteomes" id="UP000319671">
    <property type="component" value="Unassembled WGS sequence"/>
</dbReference>
<dbReference type="RefSeq" id="WP_144562946.1">
    <property type="nucleotide sequence ID" value="NZ_VIVN01000002.1"/>
</dbReference>
<dbReference type="SMART" id="SM00450">
    <property type="entry name" value="RHOD"/>
    <property type="match status" value="2"/>
</dbReference>
<evidence type="ECO:0000256" key="2">
    <source>
        <dbReference type="ARBA" id="ARBA00022737"/>
    </source>
</evidence>
<dbReference type="CDD" id="cd01449">
    <property type="entry name" value="TST_Repeat_2"/>
    <property type="match status" value="1"/>
</dbReference>
<evidence type="ECO:0000256" key="1">
    <source>
        <dbReference type="ARBA" id="ARBA00022679"/>
    </source>
</evidence>
<sequence length="276" mass="31231">MKYVKDSEWLLKHLNDVNVRIIDCRFSLAEPQKGKINYLQSHLPGAVYFDLEQDLSGTVGDHGGRHPLPDVDVLVNKLENAGINHEITVIAYDDGEGAFAARFWWLLKYLGHENVYVLDGGFKNWLKADLPVTADIPTFKREDLRLSLRFELLATYEEVKAAVAKQDKVLIDSREAKRYLGLEEPIDKKAGHIPGALNKPWMEGLRGGRYLPNSVQMQRFSDLDLNQPIIVYCGSGVTAVPNFLALKQAGFKNVKLYVGSFSDWISYEENKIESSF</sequence>
<dbReference type="InterPro" id="IPR001763">
    <property type="entry name" value="Rhodanese-like_dom"/>
</dbReference>
<reference evidence="4 5" key="1">
    <citation type="submission" date="2019-06" db="EMBL/GenBank/DDBJ databases">
        <title>Sorghum-associated microbial communities from plants grown in Nebraska, USA.</title>
        <authorList>
            <person name="Schachtman D."/>
        </authorList>
    </citation>
    <scope>NUCLEOTIDE SEQUENCE [LARGE SCALE GENOMIC DNA]</scope>
    <source>
        <strain evidence="4 5">2482</strain>
    </source>
</reference>
<dbReference type="PANTHER" id="PTHR11364:SF27">
    <property type="entry name" value="SULFURTRANSFERASE"/>
    <property type="match status" value="1"/>
</dbReference>
<dbReference type="Pfam" id="PF00581">
    <property type="entry name" value="Rhodanese"/>
    <property type="match status" value="2"/>
</dbReference>
<dbReference type="GO" id="GO:0004792">
    <property type="term" value="F:thiosulfate-cyanide sulfurtransferase activity"/>
    <property type="evidence" value="ECO:0007669"/>
    <property type="project" value="InterPro"/>
</dbReference>
<dbReference type="InterPro" id="IPR045078">
    <property type="entry name" value="TST/MPST-like"/>
</dbReference>
<organism evidence="4 5">
    <name type="scientific">Neobacillus bataviensis</name>
    <dbReference type="NCBI Taxonomy" id="220685"/>
    <lineage>
        <taxon>Bacteria</taxon>
        <taxon>Bacillati</taxon>
        <taxon>Bacillota</taxon>
        <taxon>Bacilli</taxon>
        <taxon>Bacillales</taxon>
        <taxon>Bacillaceae</taxon>
        <taxon>Neobacillus</taxon>
    </lineage>
</organism>
<feature type="domain" description="Rhodanese" evidence="3">
    <location>
        <begin position="15"/>
        <end position="134"/>
    </location>
</feature>
<keyword evidence="4" id="KW-0670">Pyruvate</keyword>
<accession>A0A561DRZ4</accession>
<keyword evidence="1 4" id="KW-0808">Transferase</keyword>
<dbReference type="PROSITE" id="PS00380">
    <property type="entry name" value="RHODANESE_1"/>
    <property type="match status" value="1"/>
</dbReference>
<dbReference type="SUPFAM" id="SSF52821">
    <property type="entry name" value="Rhodanese/Cell cycle control phosphatase"/>
    <property type="match status" value="2"/>
</dbReference>
<keyword evidence="5" id="KW-1185">Reference proteome</keyword>
<dbReference type="Gene3D" id="3.40.250.10">
    <property type="entry name" value="Rhodanese-like domain"/>
    <property type="match status" value="2"/>
</dbReference>
<dbReference type="InterPro" id="IPR036873">
    <property type="entry name" value="Rhodanese-like_dom_sf"/>
</dbReference>
<comment type="caution">
    <text evidence="4">The sequence shown here is derived from an EMBL/GenBank/DDBJ whole genome shotgun (WGS) entry which is preliminary data.</text>
</comment>
<dbReference type="InterPro" id="IPR001307">
    <property type="entry name" value="Thiosulphate_STrfase_CS"/>
</dbReference>
<gene>
    <name evidence="4" type="ORF">FB550_102145</name>
</gene>
<dbReference type="AlphaFoldDB" id="A0A561DRZ4"/>
<feature type="domain" description="Rhodanese" evidence="3">
    <location>
        <begin position="164"/>
        <end position="273"/>
    </location>
</feature>
<keyword evidence="2" id="KW-0677">Repeat</keyword>
<proteinExistence type="predicted"/>
<dbReference type="PANTHER" id="PTHR11364">
    <property type="entry name" value="THIOSULFATE SULFERTANSFERASE"/>
    <property type="match status" value="1"/>
</dbReference>
<dbReference type="PROSITE" id="PS50206">
    <property type="entry name" value="RHODANESE_3"/>
    <property type="match status" value="2"/>
</dbReference>
<dbReference type="FunFam" id="3.40.250.10:FF:000035">
    <property type="entry name" value="Thiosulfate sulfurtransferase"/>
    <property type="match status" value="1"/>
</dbReference>